<organism evidence="3 4">
    <name type="scientific">Caenibius tardaugens NBRC 16725</name>
    <dbReference type="NCBI Taxonomy" id="1219035"/>
    <lineage>
        <taxon>Bacteria</taxon>
        <taxon>Pseudomonadati</taxon>
        <taxon>Pseudomonadota</taxon>
        <taxon>Alphaproteobacteria</taxon>
        <taxon>Sphingomonadales</taxon>
        <taxon>Erythrobacteraceae</taxon>
        <taxon>Caenibius</taxon>
    </lineage>
</organism>
<keyword evidence="2" id="KW-0472">Membrane</keyword>
<name>U2ZZ43_9SPHN</name>
<evidence type="ECO:0000256" key="2">
    <source>
        <dbReference type="SAM" id="Phobius"/>
    </source>
</evidence>
<sequence length="305" mass="31688">MASAVIRPEERTGLAVAVVLHVALVAMLLLQPEPARQLKTPERMTVSLVEDVGLTSTGPVVAQKTQAAVAPTISEEIAPPAPSEPTPAPQPEPREVPQPAPPKPVPSKPTPPQPAPPKPTPKPSPKPVPKPVAKPAPAKPQPQPAKPAAKPAPAKPAPAKPAPAKPAAAKPGGGSKLGDDFLKGANFGDAKADAAVPASQIGAQAKASLNQAISRQLKPHWSSPQGADAELLVTVLAFDLNRDGTLAGAPRVVSQSGVTDANRAQASRHKELAIRAVQLAAPFDLPPEYYNAWKRVTAFRFDRKM</sequence>
<comment type="caution">
    <text evidence="3">The sequence shown here is derived from an EMBL/GenBank/DDBJ whole genome shotgun (WGS) entry which is preliminary data.</text>
</comment>
<dbReference type="eggNOG" id="COG5373">
    <property type="taxonomic scope" value="Bacteria"/>
</dbReference>
<dbReference type="PRINTS" id="PR01217">
    <property type="entry name" value="PRICHEXTENSN"/>
</dbReference>
<keyword evidence="2" id="KW-0812">Transmembrane</keyword>
<dbReference type="Proteomes" id="UP000016568">
    <property type="component" value="Unassembled WGS sequence"/>
</dbReference>
<gene>
    <name evidence="3" type="primary">tolA</name>
    <name evidence="3" type="ORF">NT2_10_01090</name>
</gene>
<dbReference type="RefSeq" id="WP_021691482.1">
    <property type="nucleotide sequence ID" value="NZ_BASZ01000010.1"/>
</dbReference>
<protein>
    <submittedName>
        <fullName evidence="3">Uncharacterized protein</fullName>
    </submittedName>
</protein>
<feature type="compositionally biased region" description="Pro residues" evidence="1">
    <location>
        <begin position="79"/>
        <end position="145"/>
    </location>
</feature>
<evidence type="ECO:0000313" key="3">
    <source>
        <dbReference type="EMBL" id="GAD50664.1"/>
    </source>
</evidence>
<dbReference type="EMBL" id="BASZ01000010">
    <property type="protein sequence ID" value="GAD50664.1"/>
    <property type="molecule type" value="Genomic_DNA"/>
</dbReference>
<feature type="transmembrane region" description="Helical" evidence="2">
    <location>
        <begin position="12"/>
        <end position="30"/>
    </location>
</feature>
<dbReference type="AlphaFoldDB" id="U2ZZ43"/>
<accession>U2ZZ43</accession>
<reference evidence="3 4" key="1">
    <citation type="submission" date="2013-09" db="EMBL/GenBank/DDBJ databases">
        <title>Whole genome shotgun sequence of Novosphingobium tardaugens NBRC 16725.</title>
        <authorList>
            <person name="Isaki S."/>
            <person name="Hosoyama A."/>
            <person name="Tsuchikane K."/>
            <person name="Katsumata H."/>
            <person name="Ando Y."/>
            <person name="Yamazaki S."/>
            <person name="Fujita N."/>
        </authorList>
    </citation>
    <scope>NUCLEOTIDE SEQUENCE [LARGE SCALE GENOMIC DNA]</scope>
    <source>
        <strain evidence="3 4">NBRC 16725</strain>
    </source>
</reference>
<proteinExistence type="predicted"/>
<keyword evidence="4" id="KW-1185">Reference proteome</keyword>
<keyword evidence="2" id="KW-1133">Transmembrane helix</keyword>
<feature type="region of interest" description="Disordered" evidence="1">
    <location>
        <begin position="76"/>
        <end position="177"/>
    </location>
</feature>
<dbReference type="OrthoDB" id="7161229at2"/>
<feature type="compositionally biased region" description="Pro residues" evidence="1">
    <location>
        <begin position="153"/>
        <end position="164"/>
    </location>
</feature>
<dbReference type="KEGG" id="ntd:EGO55_07130"/>
<evidence type="ECO:0000313" key="4">
    <source>
        <dbReference type="Proteomes" id="UP000016568"/>
    </source>
</evidence>
<dbReference type="Gene3D" id="3.30.1150.10">
    <property type="match status" value="1"/>
</dbReference>
<evidence type="ECO:0000256" key="1">
    <source>
        <dbReference type="SAM" id="MobiDB-lite"/>
    </source>
</evidence>